<sequence length="184" mass="21000">MIRHTTFIKHDGIVYGITRTFHILCLVFTLFLIWGLSLNLSEGVRLSTMPHIPILLLLSLAGTLYRDSWYFNTQDNTVTSIYGFAWICKRETFSFSEVERLELTHFVRGSSDKDAKPTKRRLKAMLVLSLKLKDDQVRTIEIIAEKTSGGRTESALQAIAAVSGLPMYVDRPRDLDLKVSYKDL</sequence>
<feature type="transmembrane region" description="Helical" evidence="1">
    <location>
        <begin position="48"/>
        <end position="65"/>
    </location>
</feature>
<reference evidence="2" key="1">
    <citation type="submission" date="2019-08" db="EMBL/GenBank/DDBJ databases">
        <authorList>
            <person name="Kucharzyk K."/>
            <person name="Murdoch R.W."/>
            <person name="Higgins S."/>
            <person name="Loffler F."/>
        </authorList>
    </citation>
    <scope>NUCLEOTIDE SEQUENCE</scope>
</reference>
<evidence type="ECO:0000256" key="1">
    <source>
        <dbReference type="SAM" id="Phobius"/>
    </source>
</evidence>
<name>A0A645AB10_9ZZZZ</name>
<gene>
    <name evidence="2" type="ORF">SDC9_97148</name>
</gene>
<proteinExistence type="predicted"/>
<keyword evidence="1" id="KW-0812">Transmembrane</keyword>
<organism evidence="2">
    <name type="scientific">bioreactor metagenome</name>
    <dbReference type="NCBI Taxonomy" id="1076179"/>
    <lineage>
        <taxon>unclassified sequences</taxon>
        <taxon>metagenomes</taxon>
        <taxon>ecological metagenomes</taxon>
    </lineage>
</organism>
<keyword evidence="1" id="KW-1133">Transmembrane helix</keyword>
<dbReference type="AlphaFoldDB" id="A0A645AB10"/>
<evidence type="ECO:0000313" key="2">
    <source>
        <dbReference type="EMBL" id="MPM50409.1"/>
    </source>
</evidence>
<protein>
    <submittedName>
        <fullName evidence="2">Uncharacterized protein</fullName>
    </submittedName>
</protein>
<comment type="caution">
    <text evidence="2">The sequence shown here is derived from an EMBL/GenBank/DDBJ whole genome shotgun (WGS) entry which is preliminary data.</text>
</comment>
<keyword evidence="1" id="KW-0472">Membrane</keyword>
<accession>A0A645AB10</accession>
<dbReference type="EMBL" id="VSSQ01012960">
    <property type="protein sequence ID" value="MPM50409.1"/>
    <property type="molecule type" value="Genomic_DNA"/>
</dbReference>
<feature type="transmembrane region" description="Helical" evidence="1">
    <location>
        <begin position="12"/>
        <end position="36"/>
    </location>
</feature>